<evidence type="ECO:0000256" key="3">
    <source>
        <dbReference type="ARBA" id="ARBA00022692"/>
    </source>
</evidence>
<keyword evidence="4 6" id="KW-1133">Transmembrane helix</keyword>
<keyword evidence="2" id="KW-0813">Transport</keyword>
<feature type="transmembrane region" description="Helical" evidence="6">
    <location>
        <begin position="117"/>
        <end position="139"/>
    </location>
</feature>
<evidence type="ECO:0000256" key="6">
    <source>
        <dbReference type="SAM" id="Phobius"/>
    </source>
</evidence>
<keyword evidence="5 6" id="KW-0472">Membrane</keyword>
<feature type="transmembrane region" description="Helical" evidence="6">
    <location>
        <begin position="481"/>
        <end position="503"/>
    </location>
</feature>
<organism evidence="7 8">
    <name type="scientific">Marine Group III euryarchaeote</name>
    <dbReference type="NCBI Taxonomy" id="2173149"/>
    <lineage>
        <taxon>Archaea</taxon>
        <taxon>Methanobacteriati</taxon>
        <taxon>Thermoplasmatota</taxon>
        <taxon>Thermoplasmata</taxon>
        <taxon>Candidatus Thermoprofundales</taxon>
    </lineage>
</organism>
<dbReference type="Pfam" id="PF11700">
    <property type="entry name" value="ATG22"/>
    <property type="match status" value="2"/>
</dbReference>
<keyword evidence="3 6" id="KW-0812">Transmembrane</keyword>
<dbReference type="PANTHER" id="PTHR23519:SF1">
    <property type="entry name" value="AUTOPHAGY-RELATED PROTEIN 22"/>
    <property type="match status" value="1"/>
</dbReference>
<feature type="transmembrane region" description="Helical" evidence="6">
    <location>
        <begin position="145"/>
        <end position="169"/>
    </location>
</feature>
<feature type="transmembrane region" description="Helical" evidence="6">
    <location>
        <begin position="435"/>
        <end position="460"/>
    </location>
</feature>
<dbReference type="SUPFAM" id="SSF103473">
    <property type="entry name" value="MFS general substrate transporter"/>
    <property type="match status" value="2"/>
</dbReference>
<dbReference type="EMBL" id="DUCX01000070">
    <property type="protein sequence ID" value="HIF37575.1"/>
    <property type="molecule type" value="Genomic_DNA"/>
</dbReference>
<evidence type="ECO:0000256" key="4">
    <source>
        <dbReference type="ARBA" id="ARBA00022989"/>
    </source>
</evidence>
<sequence length="561" mass="62216">NGLTTTIGSIEMTADAVWSLSVAIATLLVAVFSPPFGVIADRRLIKIKWLKILTYVGAGATFLLAFAPLFPVSFQWIWLMIMFLFANIGLNGAGVFYNALLPHMGEEDEMDDISNRAFAFGYFGGGILLVIHLGLVMGVGTDNDWVIPFCMATSGIWWYGFALLTFLWVPEPPIENEMEKLKFLKAARFAIKEVGQTLRDVKRFPSLFLYMLAYFFFIDGINTVTALGGVFGTVVLGVSTTELIITILAIQFVAAPSALAFTKLAETVGTKKALSFSIIGWVFLCFAALSFSPLELEEHEEYDILYDWNSTDNVYEVHASWYAPDIAQKLDYEEKEFDEQSWASAWAGYLPVEYSDKTETSSWNYGDEEAEPYLKQVDYSDSEIETFLSSTDKSRFSVSIKDGNLDGKNNVGVNHPSSLGDGVIDSIPIWARDNIWAPIGFSVFFQFLLLGCMMGTLLGGSQGLARSIFGQIIPETRSTEFFGFFGFFGKVAAFMGPFIYFGMTTAFDSRVGILSISVIILIGAVLLYFVDIEAGREDARAEDKLLREAVAESLESEQNQE</sequence>
<evidence type="ECO:0000256" key="5">
    <source>
        <dbReference type="ARBA" id="ARBA00023136"/>
    </source>
</evidence>
<feature type="transmembrane region" description="Helical" evidence="6">
    <location>
        <begin position="16"/>
        <end position="40"/>
    </location>
</feature>
<dbReference type="GO" id="GO:0012505">
    <property type="term" value="C:endomembrane system"/>
    <property type="evidence" value="ECO:0007669"/>
    <property type="project" value="UniProtKB-SubCell"/>
</dbReference>
<dbReference type="Gene3D" id="1.20.1250.20">
    <property type="entry name" value="MFS general substrate transporter like domains"/>
    <property type="match status" value="2"/>
</dbReference>
<feature type="transmembrane region" description="Helical" evidence="6">
    <location>
        <begin position="243"/>
        <end position="261"/>
    </location>
</feature>
<accession>A0A7J4GSI4</accession>
<feature type="transmembrane region" description="Helical" evidence="6">
    <location>
        <begin position="76"/>
        <end position="97"/>
    </location>
</feature>
<dbReference type="Proteomes" id="UP000585802">
    <property type="component" value="Unassembled WGS sequence"/>
</dbReference>
<comment type="caution">
    <text evidence="7">The sequence shown here is derived from an EMBL/GenBank/DDBJ whole genome shotgun (WGS) entry which is preliminary data.</text>
</comment>
<feature type="transmembrane region" description="Helical" evidence="6">
    <location>
        <begin position="207"/>
        <end position="231"/>
    </location>
</feature>
<evidence type="ECO:0000313" key="7">
    <source>
        <dbReference type="EMBL" id="HIF37575.1"/>
    </source>
</evidence>
<protein>
    <submittedName>
        <fullName evidence="7">MFS transporter</fullName>
    </submittedName>
</protein>
<comment type="subcellular location">
    <subcellularLocation>
        <location evidence="1">Endomembrane system</location>
        <topology evidence="1">Multi-pass membrane protein</topology>
    </subcellularLocation>
</comment>
<feature type="non-terminal residue" evidence="7">
    <location>
        <position position="1"/>
    </location>
</feature>
<proteinExistence type="predicted"/>
<dbReference type="InterPro" id="IPR050495">
    <property type="entry name" value="ATG22/LtaA_families"/>
</dbReference>
<dbReference type="InterPro" id="IPR036259">
    <property type="entry name" value="MFS_trans_sf"/>
</dbReference>
<feature type="transmembrane region" description="Helical" evidence="6">
    <location>
        <begin position="273"/>
        <end position="292"/>
    </location>
</feature>
<dbReference type="PANTHER" id="PTHR23519">
    <property type="entry name" value="AUTOPHAGY-RELATED PROTEIN 22"/>
    <property type="match status" value="1"/>
</dbReference>
<feature type="transmembrane region" description="Helical" evidence="6">
    <location>
        <begin position="509"/>
        <end position="530"/>
    </location>
</feature>
<evidence type="ECO:0000256" key="1">
    <source>
        <dbReference type="ARBA" id="ARBA00004127"/>
    </source>
</evidence>
<evidence type="ECO:0000256" key="2">
    <source>
        <dbReference type="ARBA" id="ARBA00022448"/>
    </source>
</evidence>
<gene>
    <name evidence="7" type="ORF">EYQ70_04175</name>
</gene>
<reference evidence="8" key="1">
    <citation type="journal article" date="2019" name="bioRxiv">
        <title>Genome diversification in globally distributed novel marine Proteobacteria is linked to environmental adaptation.</title>
        <authorList>
            <person name="Zhou Z."/>
            <person name="Tran P.Q."/>
            <person name="Kieft K."/>
            <person name="Anantharaman K."/>
        </authorList>
    </citation>
    <scope>NUCLEOTIDE SEQUENCE [LARGE SCALE GENOMIC DNA]</scope>
</reference>
<dbReference type="InterPro" id="IPR024671">
    <property type="entry name" value="Atg22-like"/>
</dbReference>
<evidence type="ECO:0000313" key="8">
    <source>
        <dbReference type="Proteomes" id="UP000585802"/>
    </source>
</evidence>
<name>A0A7J4GSI4_9ARCH</name>
<feature type="transmembrane region" description="Helical" evidence="6">
    <location>
        <begin position="52"/>
        <end position="70"/>
    </location>
</feature>
<dbReference type="AlphaFoldDB" id="A0A7J4GSI4"/>